<dbReference type="InterPro" id="IPR045269">
    <property type="entry name" value="Atg1-like"/>
</dbReference>
<evidence type="ECO:0000256" key="3">
    <source>
        <dbReference type="ARBA" id="ARBA00022527"/>
    </source>
</evidence>
<feature type="region of interest" description="Disordered" evidence="12">
    <location>
        <begin position="583"/>
        <end position="636"/>
    </location>
</feature>
<evidence type="ECO:0000259" key="13">
    <source>
        <dbReference type="PROSITE" id="PS50011"/>
    </source>
</evidence>
<reference evidence="14 15" key="1">
    <citation type="journal article" date="2016" name="Genome Biol. Evol.">
        <title>Divergent and convergent evolution of fungal pathogenicity.</title>
        <authorList>
            <person name="Shang Y."/>
            <person name="Xiao G."/>
            <person name="Zheng P."/>
            <person name="Cen K."/>
            <person name="Zhan S."/>
            <person name="Wang C."/>
        </authorList>
    </citation>
    <scope>NUCLEOTIDE SEQUENCE [LARGE SCALE GENOMIC DNA]</scope>
    <source>
        <strain evidence="14 15">RCEF 1005</strain>
    </source>
</reference>
<keyword evidence="15" id="KW-1185">Reference proteome</keyword>
<comment type="caution">
    <text evidence="14">The sequence shown here is derived from an EMBL/GenBank/DDBJ whole genome shotgun (WGS) entry which is preliminary data.</text>
</comment>
<evidence type="ECO:0000256" key="8">
    <source>
        <dbReference type="ARBA" id="ARBA00022927"/>
    </source>
</evidence>
<keyword evidence="7" id="KW-0067">ATP-binding</keyword>
<feature type="region of interest" description="Disordered" evidence="12">
    <location>
        <begin position="528"/>
        <end position="571"/>
    </location>
</feature>
<dbReference type="EC" id="2.7.11.1" evidence="2"/>
<evidence type="ECO:0000256" key="6">
    <source>
        <dbReference type="ARBA" id="ARBA00022777"/>
    </source>
</evidence>
<dbReference type="GO" id="GO:0010506">
    <property type="term" value="P:regulation of autophagy"/>
    <property type="evidence" value="ECO:0007669"/>
    <property type="project" value="InterPro"/>
</dbReference>
<keyword evidence="8" id="KW-0653">Protein transport</keyword>
<accession>A0A167XLA7</accession>
<evidence type="ECO:0000256" key="1">
    <source>
        <dbReference type="ARBA" id="ARBA00004623"/>
    </source>
</evidence>
<evidence type="ECO:0000313" key="15">
    <source>
        <dbReference type="Proteomes" id="UP000076881"/>
    </source>
</evidence>
<dbReference type="GO" id="GO:0000045">
    <property type="term" value="P:autophagosome assembly"/>
    <property type="evidence" value="ECO:0007669"/>
    <property type="project" value="TreeGrafter"/>
</dbReference>
<keyword evidence="8" id="KW-0813">Transport</keyword>
<dbReference type="Pfam" id="PF00069">
    <property type="entry name" value="Pkinase"/>
    <property type="match status" value="1"/>
</dbReference>
<dbReference type="InterPro" id="IPR011009">
    <property type="entry name" value="Kinase-like_dom_sf"/>
</dbReference>
<dbReference type="PANTHER" id="PTHR24348">
    <property type="entry name" value="SERINE/THREONINE-PROTEIN KINASE UNC-51-RELATED"/>
    <property type="match status" value="1"/>
</dbReference>
<name>A0A167XLA7_CORDF</name>
<evidence type="ECO:0000256" key="5">
    <source>
        <dbReference type="ARBA" id="ARBA00022741"/>
    </source>
</evidence>
<dbReference type="Proteomes" id="UP000076881">
    <property type="component" value="Unassembled WGS sequence"/>
</dbReference>
<keyword evidence="5" id="KW-0547">Nucleotide-binding</keyword>
<dbReference type="AlphaFoldDB" id="A0A167XLA7"/>
<dbReference type="OrthoDB" id="4935649at2759"/>
<gene>
    <name evidence="14" type="ORF">LEL_10562</name>
</gene>
<dbReference type="PROSITE" id="PS50011">
    <property type="entry name" value="PROTEIN_KINASE_DOM"/>
    <property type="match status" value="1"/>
</dbReference>
<evidence type="ECO:0000256" key="11">
    <source>
        <dbReference type="ARBA" id="ARBA00048679"/>
    </source>
</evidence>
<keyword evidence="6 14" id="KW-0418">Kinase</keyword>
<feature type="domain" description="Protein kinase" evidence="13">
    <location>
        <begin position="264"/>
        <end position="527"/>
    </location>
</feature>
<proteinExistence type="predicted"/>
<dbReference type="GO" id="GO:0034045">
    <property type="term" value="C:phagophore assembly site membrane"/>
    <property type="evidence" value="ECO:0007669"/>
    <property type="project" value="UniProtKB-SubCell"/>
</dbReference>
<dbReference type="Gene3D" id="1.10.510.10">
    <property type="entry name" value="Transferase(Phosphotransferase) domain 1"/>
    <property type="match status" value="1"/>
</dbReference>
<dbReference type="GO" id="GO:0005776">
    <property type="term" value="C:autophagosome"/>
    <property type="evidence" value="ECO:0007669"/>
    <property type="project" value="TreeGrafter"/>
</dbReference>
<dbReference type="GO" id="GO:0015031">
    <property type="term" value="P:protein transport"/>
    <property type="evidence" value="ECO:0007669"/>
    <property type="project" value="UniProtKB-KW"/>
</dbReference>
<dbReference type="PANTHER" id="PTHR24348:SF22">
    <property type="entry name" value="NON-SPECIFIC SERINE_THREONINE PROTEIN KINASE"/>
    <property type="match status" value="1"/>
</dbReference>
<comment type="catalytic activity">
    <reaction evidence="10">
        <text>L-threonyl-[protein] + ATP = O-phospho-L-threonyl-[protein] + ADP + H(+)</text>
        <dbReference type="Rhea" id="RHEA:46608"/>
        <dbReference type="Rhea" id="RHEA-COMP:11060"/>
        <dbReference type="Rhea" id="RHEA-COMP:11605"/>
        <dbReference type="ChEBI" id="CHEBI:15378"/>
        <dbReference type="ChEBI" id="CHEBI:30013"/>
        <dbReference type="ChEBI" id="CHEBI:30616"/>
        <dbReference type="ChEBI" id="CHEBI:61977"/>
        <dbReference type="ChEBI" id="CHEBI:456216"/>
        <dbReference type="EC" id="2.7.11.1"/>
    </reaction>
</comment>
<dbReference type="GO" id="GO:0005524">
    <property type="term" value="F:ATP binding"/>
    <property type="evidence" value="ECO:0007669"/>
    <property type="project" value="UniProtKB-KW"/>
</dbReference>
<dbReference type="GO" id="GO:0005829">
    <property type="term" value="C:cytosol"/>
    <property type="evidence" value="ECO:0007669"/>
    <property type="project" value="TreeGrafter"/>
</dbReference>
<dbReference type="InterPro" id="IPR000719">
    <property type="entry name" value="Prot_kinase_dom"/>
</dbReference>
<evidence type="ECO:0000256" key="4">
    <source>
        <dbReference type="ARBA" id="ARBA00022679"/>
    </source>
</evidence>
<comment type="subcellular location">
    <subcellularLocation>
        <location evidence="1">Preautophagosomal structure membrane</location>
        <topology evidence="1">Peripheral membrane protein</topology>
    </subcellularLocation>
</comment>
<evidence type="ECO:0000256" key="2">
    <source>
        <dbReference type="ARBA" id="ARBA00012513"/>
    </source>
</evidence>
<sequence length="636" mass="71042">MLKLLARRTSLSVRRDSPAFAPQKNYSPPRTIITPPAFDPQLSIICIYLAKMTSSGTIDYSNVVLILGNFDGADEILDWSDNSRFKFTPPVAGCSWRGDQPSEQELKAPFLCLKIGENLFDPRGWILGSHGDSDACDLQLATTNQSGISRLACRIDIDPKTHKPRVTQLSNRPFHIYGPSLLRCQPGVPQVLPSPATMNFGAVHFRVWTPKRTATEASQYRTKARKYSEDIMGSIPKPLPSLPSHKKTSADSVRFGADGAVYVVDGHGTHGRGAHASVMKVKKIGTGEYFGAKEPYFKISDNPDIARDRFETLRTEYNHIKRLDHPHIVKAFDLVVAEDSTRPPWMIVEYIPLNLREALHTFDERDRIATITHLGSALTHLHANGITHRDLKPDNALVARQDGVLLVKLADFGTSKQNTSATMDTFTGTEIYMAPELFAKPRCYTSKVDMWALGLIALQLFSSWNPDTDNTWDPNNFAVWVCTVALPSISEASGFLQPLIKKLLRRDAGRRWSSRKCLRWLWKHESLNSPPVSEPSTDRTIRHKRRASKDLQRRSGEYYSRQRRSPNPSLSTARARLSELRDGCSLPDTASPVSGELDIPSVASTPQADGMMSDLENTSDEESSGGDTDLEDWQME</sequence>
<evidence type="ECO:0000256" key="7">
    <source>
        <dbReference type="ARBA" id="ARBA00022840"/>
    </source>
</evidence>
<comment type="catalytic activity">
    <reaction evidence="11">
        <text>L-seryl-[protein] + ATP = O-phospho-L-seryl-[protein] + ADP + H(+)</text>
        <dbReference type="Rhea" id="RHEA:17989"/>
        <dbReference type="Rhea" id="RHEA-COMP:9863"/>
        <dbReference type="Rhea" id="RHEA-COMP:11604"/>
        <dbReference type="ChEBI" id="CHEBI:15378"/>
        <dbReference type="ChEBI" id="CHEBI:29999"/>
        <dbReference type="ChEBI" id="CHEBI:30616"/>
        <dbReference type="ChEBI" id="CHEBI:83421"/>
        <dbReference type="ChEBI" id="CHEBI:456216"/>
        <dbReference type="EC" id="2.7.11.1"/>
    </reaction>
</comment>
<evidence type="ECO:0000256" key="12">
    <source>
        <dbReference type="SAM" id="MobiDB-lite"/>
    </source>
</evidence>
<dbReference type="STRING" id="1081108.A0A167XLA7"/>
<protein>
    <recommendedName>
        <fullName evidence="2">non-specific serine/threonine protein kinase</fullName>
        <ecNumber evidence="2">2.7.11.1</ecNumber>
    </recommendedName>
    <alternativeName>
        <fullName evidence="9">Autophagy-related protein 1</fullName>
    </alternativeName>
</protein>
<dbReference type="EMBL" id="AZHF01000014">
    <property type="protein sequence ID" value="OAA65115.1"/>
    <property type="molecule type" value="Genomic_DNA"/>
</dbReference>
<organism evidence="14 15">
    <name type="scientific">Akanthomyces lecanii RCEF 1005</name>
    <dbReference type="NCBI Taxonomy" id="1081108"/>
    <lineage>
        <taxon>Eukaryota</taxon>
        <taxon>Fungi</taxon>
        <taxon>Dikarya</taxon>
        <taxon>Ascomycota</taxon>
        <taxon>Pezizomycotina</taxon>
        <taxon>Sordariomycetes</taxon>
        <taxon>Hypocreomycetidae</taxon>
        <taxon>Hypocreales</taxon>
        <taxon>Cordycipitaceae</taxon>
        <taxon>Akanthomyces</taxon>
        <taxon>Cordyceps confragosa</taxon>
    </lineage>
</organism>
<dbReference type="SMART" id="SM00220">
    <property type="entry name" value="S_TKc"/>
    <property type="match status" value="1"/>
</dbReference>
<evidence type="ECO:0000313" key="14">
    <source>
        <dbReference type="EMBL" id="OAA65115.1"/>
    </source>
</evidence>
<keyword evidence="3" id="KW-0723">Serine/threonine-protein kinase</keyword>
<feature type="compositionally biased region" description="Acidic residues" evidence="12">
    <location>
        <begin position="617"/>
        <end position="636"/>
    </location>
</feature>
<dbReference type="GO" id="GO:0004674">
    <property type="term" value="F:protein serine/threonine kinase activity"/>
    <property type="evidence" value="ECO:0007669"/>
    <property type="project" value="UniProtKB-KW"/>
</dbReference>
<dbReference type="SUPFAM" id="SSF56112">
    <property type="entry name" value="Protein kinase-like (PK-like)"/>
    <property type="match status" value="1"/>
</dbReference>
<evidence type="ECO:0000256" key="10">
    <source>
        <dbReference type="ARBA" id="ARBA00047899"/>
    </source>
</evidence>
<keyword evidence="4" id="KW-0808">Transferase</keyword>
<evidence type="ECO:0000256" key="9">
    <source>
        <dbReference type="ARBA" id="ARBA00030237"/>
    </source>
</evidence>